<dbReference type="PROSITE" id="PS51819">
    <property type="entry name" value="VOC"/>
    <property type="match status" value="1"/>
</dbReference>
<evidence type="ECO:0000313" key="3">
    <source>
        <dbReference type="Proteomes" id="UP000579605"/>
    </source>
</evidence>
<keyword evidence="3" id="KW-1185">Reference proteome</keyword>
<evidence type="ECO:0000313" key="2">
    <source>
        <dbReference type="EMBL" id="NYH88554.1"/>
    </source>
</evidence>
<dbReference type="Proteomes" id="UP000579605">
    <property type="component" value="Unassembled WGS sequence"/>
</dbReference>
<gene>
    <name evidence="2" type="ORF">F4554_001192</name>
</gene>
<dbReference type="Gene3D" id="3.10.180.10">
    <property type="entry name" value="2,3-Dihydroxybiphenyl 1,2-Dioxygenase, domain 1"/>
    <property type="match status" value="1"/>
</dbReference>
<accession>A0A852Z6F8</accession>
<dbReference type="SUPFAM" id="SSF54593">
    <property type="entry name" value="Glyoxalase/Bleomycin resistance protein/Dihydroxybiphenyl dioxygenase"/>
    <property type="match status" value="1"/>
</dbReference>
<proteinExistence type="predicted"/>
<evidence type="ECO:0000259" key="1">
    <source>
        <dbReference type="PROSITE" id="PS51819"/>
    </source>
</evidence>
<comment type="caution">
    <text evidence="2">The sequence shown here is derived from an EMBL/GenBank/DDBJ whole genome shotgun (WGS) entry which is preliminary data.</text>
</comment>
<name>A0A852Z6F8_9ACTN</name>
<keyword evidence="2" id="KW-0223">Dioxygenase</keyword>
<sequence length="135" mass="14487">MSSQARGPVISLMLAVPDAPAAARWYAQAVGARELWNLGSVIGLEIEGAPIFLGEPEKNGWASPGEVGTTTVRVEIFVDDPDSFVARAVAAGADGDDPVRDHQMPWGAHRQGGFFDPYGHRWLVGDRSPLSPHRT</sequence>
<protein>
    <submittedName>
        <fullName evidence="2">Catechol 2,3-dioxygenase-like lactoylglutathione lyase family enzyme</fullName>
    </submittedName>
</protein>
<dbReference type="InterPro" id="IPR029068">
    <property type="entry name" value="Glyas_Bleomycin-R_OHBP_Dase"/>
</dbReference>
<dbReference type="GO" id="GO:0051213">
    <property type="term" value="F:dioxygenase activity"/>
    <property type="evidence" value="ECO:0007669"/>
    <property type="project" value="UniProtKB-KW"/>
</dbReference>
<dbReference type="AlphaFoldDB" id="A0A852Z6F8"/>
<dbReference type="EMBL" id="JACBZH010000001">
    <property type="protein sequence ID" value="NYH88554.1"/>
    <property type="molecule type" value="Genomic_DNA"/>
</dbReference>
<dbReference type="RefSeq" id="WP_179786436.1">
    <property type="nucleotide sequence ID" value="NZ_BAAARR010000022.1"/>
</dbReference>
<dbReference type="Pfam" id="PF18029">
    <property type="entry name" value="Glyoxalase_6"/>
    <property type="match status" value="1"/>
</dbReference>
<dbReference type="InterPro" id="IPR037523">
    <property type="entry name" value="VOC_core"/>
</dbReference>
<feature type="domain" description="VOC" evidence="1">
    <location>
        <begin position="8"/>
        <end position="127"/>
    </location>
</feature>
<keyword evidence="2" id="KW-0560">Oxidoreductase</keyword>
<keyword evidence="2" id="KW-0456">Lyase</keyword>
<organism evidence="2 3">
    <name type="scientific">Actinopolymorpha rutila</name>
    <dbReference type="NCBI Taxonomy" id="446787"/>
    <lineage>
        <taxon>Bacteria</taxon>
        <taxon>Bacillati</taxon>
        <taxon>Actinomycetota</taxon>
        <taxon>Actinomycetes</taxon>
        <taxon>Propionibacteriales</taxon>
        <taxon>Actinopolymorphaceae</taxon>
        <taxon>Actinopolymorpha</taxon>
    </lineage>
</organism>
<dbReference type="GO" id="GO:0016829">
    <property type="term" value="F:lyase activity"/>
    <property type="evidence" value="ECO:0007669"/>
    <property type="project" value="UniProtKB-KW"/>
</dbReference>
<reference evidence="2 3" key="1">
    <citation type="submission" date="2020-07" db="EMBL/GenBank/DDBJ databases">
        <title>Sequencing the genomes of 1000 actinobacteria strains.</title>
        <authorList>
            <person name="Klenk H.-P."/>
        </authorList>
    </citation>
    <scope>NUCLEOTIDE SEQUENCE [LARGE SCALE GENOMIC DNA]</scope>
    <source>
        <strain evidence="2 3">DSM 18448</strain>
    </source>
</reference>
<dbReference type="InterPro" id="IPR041581">
    <property type="entry name" value="Glyoxalase_6"/>
</dbReference>